<feature type="compositionally biased region" description="Basic and acidic residues" evidence="1">
    <location>
        <begin position="900"/>
        <end position="910"/>
    </location>
</feature>
<dbReference type="OrthoDB" id="2554060at2759"/>
<feature type="region of interest" description="Disordered" evidence="1">
    <location>
        <begin position="886"/>
        <end position="926"/>
    </location>
</feature>
<evidence type="ECO:0000313" key="3">
    <source>
        <dbReference type="Proteomes" id="UP000011976"/>
    </source>
</evidence>
<feature type="compositionally biased region" description="Polar residues" evidence="1">
    <location>
        <begin position="662"/>
        <end position="678"/>
    </location>
</feature>
<dbReference type="EMBL" id="DF196782">
    <property type="protein sequence ID" value="GAC75635.1"/>
    <property type="molecule type" value="Genomic_DNA"/>
</dbReference>
<feature type="region of interest" description="Disordered" evidence="1">
    <location>
        <begin position="228"/>
        <end position="610"/>
    </location>
</feature>
<feature type="compositionally biased region" description="Polar residues" evidence="1">
    <location>
        <begin position="490"/>
        <end position="507"/>
    </location>
</feature>
<evidence type="ECO:0000256" key="1">
    <source>
        <dbReference type="SAM" id="MobiDB-lite"/>
    </source>
</evidence>
<accession>M9M565</accession>
<feature type="compositionally biased region" description="Polar residues" evidence="1">
    <location>
        <begin position="140"/>
        <end position="150"/>
    </location>
</feature>
<feature type="compositionally biased region" description="Low complexity" evidence="1">
    <location>
        <begin position="914"/>
        <end position="926"/>
    </location>
</feature>
<feature type="region of interest" description="Disordered" evidence="1">
    <location>
        <begin position="1"/>
        <end position="47"/>
    </location>
</feature>
<sequence>MSASIEPSTPPPELASPVVTSQVPAASIQTQGETDQKGPQAVPHHSGTLADLANTALSGVMQDPGSIHRGAGKTLGHPASPLNADQAKAEQEALGWFGAASPTSSSEDAPGSEYDIFEDQPIYPNAAMEFVSTADRVISAEQSAENSQSRGGDVVLARVSPPPGAEGRENSQTPGHREPVLPETVPSGPSAHRSSNQKGSDTCAESEHESQAGDIGCLISVSALLDEVQSGPANEQKHDLPQEPAEEASSISHVEALQSRSADDGSVPGGKAAANDLHPQSPQLAPNPATAPVQAKPKQSGKRARAESDASTTPKAKAPSKRAPTSKPKAPPKPKAPAKPKAPPKPRKPAKSKEKPPSGPADPASVPAEGPLGPLPVSLAETLTLPGPSHAAAPLAAQPSGVEAITPPQEASAIDAAEPPAAAGSAHGSGLDQVPTDHPGVAGGAHTATMPDAHMANPAPKEAAKGPAKGKANAPARSRAKPKAKADSGPSGSNVAGAQDFSATSEALQPMAPATAQSAKGPLAKLRPAEMEGSVSELELEPGTAKKAAKGKRAPRKSGPKLDKNKTATSAAATSAAATGAKALQPNDDPMTGSQVATAGAAPASESGVNHWPPASSNIFAPVQPMLYPARAYYPPRNHAAQTQHPMDLKSLTSAADIASAEAQNSDASSLNRASSPTGFGFDKASENTSPATALNTIASTGGDAASDATSLSPDRFMSFLDLDPRLFPPGWKPPYFDLMDPDVLMTTMRDRTVWTFWDCYLPLGCRDQDMVLLSNDGVAFPCAAWNPCLFSTLLERVIKNPSRAVRIILQRGAEENRKQLGYTPLPCITLDENWHASNLLLSFLHPIPTMFLPDRATCRLVLDLGMRYGIDRAVTAATQRLGQLEQEDAAAKDPPQAMDKGKGKARSTEEEIAASLAQAAADATH</sequence>
<feature type="region of interest" description="Disordered" evidence="1">
    <location>
        <begin position="660"/>
        <end position="687"/>
    </location>
</feature>
<feature type="compositionally biased region" description="Polar residues" evidence="1">
    <location>
        <begin position="18"/>
        <end position="33"/>
    </location>
</feature>
<proteinExistence type="predicted"/>
<feature type="compositionally biased region" description="Low complexity" evidence="1">
    <location>
        <begin position="314"/>
        <end position="328"/>
    </location>
</feature>
<feature type="compositionally biased region" description="Low complexity" evidence="1">
    <location>
        <begin position="567"/>
        <end position="583"/>
    </location>
</feature>
<reference evidence="3" key="1">
    <citation type="journal article" date="2013" name="Genome Announc.">
        <title>Genome sequence of the basidiomycetous yeast Pseudozyma antarctica T-34, a producer of the glycolipid biosurfactants mannosylerythritol lipids.</title>
        <authorList>
            <person name="Morita T."/>
            <person name="Koike H."/>
            <person name="Koyama Y."/>
            <person name="Hagiwara H."/>
            <person name="Ito E."/>
            <person name="Fukuoka T."/>
            <person name="Imura T."/>
            <person name="Machida M."/>
            <person name="Kitamoto D."/>
        </authorList>
    </citation>
    <scope>NUCLEOTIDE SEQUENCE [LARGE SCALE GENOMIC DNA]</scope>
    <source>
        <strain evidence="3">T-34</strain>
    </source>
</reference>
<dbReference type="AlphaFoldDB" id="M9M565"/>
<feature type="compositionally biased region" description="Basic residues" evidence="1">
    <location>
        <begin position="547"/>
        <end position="559"/>
    </location>
</feature>
<protein>
    <submittedName>
        <fullName evidence="2">Uncharacterized protein</fullName>
    </submittedName>
</protein>
<feature type="region of interest" description="Disordered" evidence="1">
    <location>
        <begin position="139"/>
        <end position="212"/>
    </location>
</feature>
<feature type="compositionally biased region" description="Low complexity" evidence="1">
    <location>
        <begin position="456"/>
        <end position="477"/>
    </location>
</feature>
<feature type="region of interest" description="Disordered" evidence="1">
    <location>
        <begin position="60"/>
        <end position="116"/>
    </location>
</feature>
<feature type="compositionally biased region" description="Basic residues" evidence="1">
    <location>
        <begin position="330"/>
        <end position="350"/>
    </location>
</feature>
<organism evidence="2 3">
    <name type="scientific">Pseudozyma antarctica (strain T-34)</name>
    <name type="common">Yeast</name>
    <name type="synonym">Candida antarctica</name>
    <dbReference type="NCBI Taxonomy" id="1151754"/>
    <lineage>
        <taxon>Eukaryota</taxon>
        <taxon>Fungi</taxon>
        <taxon>Dikarya</taxon>
        <taxon>Basidiomycota</taxon>
        <taxon>Ustilaginomycotina</taxon>
        <taxon>Ustilaginomycetes</taxon>
        <taxon>Ustilaginales</taxon>
        <taxon>Ustilaginaceae</taxon>
        <taxon>Moesziomyces</taxon>
    </lineage>
</organism>
<gene>
    <name evidence="2" type="ORF">PANT_16c00079</name>
</gene>
<dbReference type="Proteomes" id="UP000011976">
    <property type="component" value="Unassembled WGS sequence"/>
</dbReference>
<evidence type="ECO:0000313" key="2">
    <source>
        <dbReference type="EMBL" id="GAC75635.1"/>
    </source>
</evidence>
<name>M9M565_PSEA3</name>
<feature type="compositionally biased region" description="Low complexity" evidence="1">
    <location>
        <begin position="411"/>
        <end position="430"/>
    </location>
</feature>